<dbReference type="PIRSF" id="PIRSF035875">
    <property type="entry name" value="RNase_BN"/>
    <property type="match status" value="1"/>
</dbReference>
<evidence type="ECO:0000256" key="6">
    <source>
        <dbReference type="SAM" id="MobiDB-lite"/>
    </source>
</evidence>
<evidence type="ECO:0000256" key="7">
    <source>
        <dbReference type="SAM" id="Phobius"/>
    </source>
</evidence>
<reference evidence="8 9" key="1">
    <citation type="journal article" date="2018" name="Front. Microbiol.">
        <title>Novel Insights Into Bacterial Dimethylsulfoniopropionate Catabolism in the East China Sea.</title>
        <authorList>
            <person name="Liu J."/>
            <person name="Liu J."/>
            <person name="Zhang S.H."/>
            <person name="Liang J."/>
            <person name="Lin H."/>
            <person name="Song D."/>
            <person name="Yang G.P."/>
            <person name="Todd J.D."/>
            <person name="Zhang X.H."/>
        </authorList>
    </citation>
    <scope>NUCLEOTIDE SEQUENCE [LARGE SCALE GENOMIC DNA]</scope>
    <source>
        <strain evidence="8 9">ZYFD042</strain>
    </source>
</reference>
<evidence type="ECO:0000256" key="2">
    <source>
        <dbReference type="ARBA" id="ARBA00022475"/>
    </source>
</evidence>
<name>A0A3S3KZN7_9MICO</name>
<evidence type="ECO:0000313" key="8">
    <source>
        <dbReference type="EMBL" id="RWR20349.1"/>
    </source>
</evidence>
<protein>
    <submittedName>
        <fullName evidence="8">YihY/virulence factor BrkB family protein</fullName>
    </submittedName>
</protein>
<feature type="transmembrane region" description="Helical" evidence="7">
    <location>
        <begin position="208"/>
        <end position="227"/>
    </location>
</feature>
<dbReference type="AlphaFoldDB" id="A0A3S3KZN7"/>
<dbReference type="Pfam" id="PF03631">
    <property type="entry name" value="Virul_fac_BrkB"/>
    <property type="match status" value="1"/>
</dbReference>
<evidence type="ECO:0000256" key="1">
    <source>
        <dbReference type="ARBA" id="ARBA00004651"/>
    </source>
</evidence>
<feature type="transmembrane region" description="Helical" evidence="7">
    <location>
        <begin position="239"/>
        <end position="262"/>
    </location>
</feature>
<sequence>MSSDTAGRPTSKGETPAAEHPAKPDSPDDLDRRSWKYVLRKTLREFTSDGCIDIAAALTYFAVLSVFPALIALFSLLGVVGQGRAAADAILGIIEQAAPGETANTIRGPIEEIASSPAAGIALITGILLAVWSASGYVGAFSRAMNRIYEIEEGRPFWKLKPVQLLVTVIGIVLLFIAATILVVSGPVTAAVGDALGVGDVARTLWSILKWPVLAAIVVLMVAILYYATPNAKQPKFRWISIGALIAITVLALATLAFGIYVGNFSNYDRTYGSLAGIVIFLLWLWIANLALLFGAEFDAEMERARELEAGIAAEDDIQLPPRDDRNLKKSDAKEAEDVAEGRRIREEHDGAK</sequence>
<evidence type="ECO:0000313" key="9">
    <source>
        <dbReference type="Proteomes" id="UP000285970"/>
    </source>
</evidence>
<feature type="transmembrane region" description="Helical" evidence="7">
    <location>
        <begin position="50"/>
        <end position="74"/>
    </location>
</feature>
<dbReference type="RefSeq" id="WP_128217228.1">
    <property type="nucleotide sequence ID" value="NZ_RBZY01000016.1"/>
</dbReference>
<dbReference type="InterPro" id="IPR017039">
    <property type="entry name" value="Virul_fac_BrkB"/>
</dbReference>
<dbReference type="PANTHER" id="PTHR30213">
    <property type="entry name" value="INNER MEMBRANE PROTEIN YHJD"/>
    <property type="match status" value="1"/>
</dbReference>
<keyword evidence="4 7" id="KW-1133">Transmembrane helix</keyword>
<dbReference type="PANTHER" id="PTHR30213:SF0">
    <property type="entry name" value="UPF0761 MEMBRANE PROTEIN YIHY"/>
    <property type="match status" value="1"/>
</dbReference>
<comment type="caution">
    <text evidence="8">The sequence shown here is derived from an EMBL/GenBank/DDBJ whole genome shotgun (WGS) entry which is preliminary data.</text>
</comment>
<keyword evidence="3 7" id="KW-0812">Transmembrane</keyword>
<proteinExistence type="predicted"/>
<dbReference type="GO" id="GO:0005886">
    <property type="term" value="C:plasma membrane"/>
    <property type="evidence" value="ECO:0007669"/>
    <property type="project" value="UniProtKB-SubCell"/>
</dbReference>
<evidence type="ECO:0000256" key="4">
    <source>
        <dbReference type="ARBA" id="ARBA00022989"/>
    </source>
</evidence>
<dbReference type="NCBIfam" id="TIGR00765">
    <property type="entry name" value="yihY_not_rbn"/>
    <property type="match status" value="1"/>
</dbReference>
<dbReference type="OrthoDB" id="9781030at2"/>
<feature type="region of interest" description="Disordered" evidence="6">
    <location>
        <begin position="1"/>
        <end position="29"/>
    </location>
</feature>
<organism evidence="8 9">
    <name type="scientific">Microbacterium enclense</name>
    <dbReference type="NCBI Taxonomy" id="993073"/>
    <lineage>
        <taxon>Bacteria</taxon>
        <taxon>Bacillati</taxon>
        <taxon>Actinomycetota</taxon>
        <taxon>Actinomycetes</taxon>
        <taxon>Micrococcales</taxon>
        <taxon>Microbacteriaceae</taxon>
        <taxon>Microbacterium</taxon>
    </lineage>
</organism>
<gene>
    <name evidence="8" type="ORF">D8Y23_05860</name>
</gene>
<feature type="transmembrane region" description="Helical" evidence="7">
    <location>
        <begin position="274"/>
        <end position="296"/>
    </location>
</feature>
<evidence type="ECO:0000256" key="3">
    <source>
        <dbReference type="ARBA" id="ARBA00022692"/>
    </source>
</evidence>
<keyword evidence="5 7" id="KW-0472">Membrane</keyword>
<feature type="compositionally biased region" description="Basic and acidic residues" evidence="6">
    <location>
        <begin position="20"/>
        <end position="29"/>
    </location>
</feature>
<feature type="region of interest" description="Disordered" evidence="6">
    <location>
        <begin position="316"/>
        <end position="353"/>
    </location>
</feature>
<dbReference type="Proteomes" id="UP000285970">
    <property type="component" value="Unassembled WGS sequence"/>
</dbReference>
<dbReference type="EMBL" id="RBZY01000016">
    <property type="protein sequence ID" value="RWR20349.1"/>
    <property type="molecule type" value="Genomic_DNA"/>
</dbReference>
<evidence type="ECO:0000256" key="5">
    <source>
        <dbReference type="ARBA" id="ARBA00023136"/>
    </source>
</evidence>
<accession>A0A3S3KZN7</accession>
<feature type="transmembrane region" description="Helical" evidence="7">
    <location>
        <begin position="118"/>
        <end position="142"/>
    </location>
</feature>
<comment type="subcellular location">
    <subcellularLocation>
        <location evidence="1">Cell membrane</location>
        <topology evidence="1">Multi-pass membrane protein</topology>
    </subcellularLocation>
</comment>
<keyword evidence="2" id="KW-1003">Cell membrane</keyword>
<feature type="compositionally biased region" description="Basic and acidic residues" evidence="6">
    <location>
        <begin position="322"/>
        <end position="353"/>
    </location>
</feature>
<feature type="transmembrane region" description="Helical" evidence="7">
    <location>
        <begin position="163"/>
        <end position="188"/>
    </location>
</feature>